<dbReference type="SMART" id="SM01169">
    <property type="entry name" value="DUF1943"/>
    <property type="match status" value="1"/>
</dbReference>
<keyword evidence="6" id="KW-0325">Glycoprotein</keyword>
<dbReference type="InterPro" id="IPR011030">
    <property type="entry name" value="Lipovitellin_superhlx_dom"/>
</dbReference>
<evidence type="ECO:0000256" key="4">
    <source>
        <dbReference type="ARBA" id="ARBA00022729"/>
    </source>
</evidence>
<dbReference type="GO" id="GO:0005576">
    <property type="term" value="C:extracellular region"/>
    <property type="evidence" value="ECO:0007669"/>
    <property type="project" value="UniProtKB-SubCell"/>
</dbReference>
<evidence type="ECO:0000256" key="8">
    <source>
        <dbReference type="SAM" id="SignalP"/>
    </source>
</evidence>
<dbReference type="Pfam" id="PF01347">
    <property type="entry name" value="Vitellogenin_N"/>
    <property type="match status" value="1"/>
</dbReference>
<keyword evidence="5" id="KW-0445">Lipid transport</keyword>
<feature type="signal peptide" evidence="8">
    <location>
        <begin position="1"/>
        <end position="24"/>
    </location>
</feature>
<name>A0A9R0DJP1_SPOFR</name>
<dbReference type="SUPFAM" id="SSF47162">
    <property type="entry name" value="Apolipoprotein"/>
    <property type="match status" value="1"/>
</dbReference>
<dbReference type="Gene3D" id="1.25.10.20">
    <property type="entry name" value="Vitellinogen, superhelical"/>
    <property type="match status" value="1"/>
</dbReference>
<dbReference type="Gene3D" id="1.20.120.20">
    <property type="entry name" value="Apolipoprotein"/>
    <property type="match status" value="1"/>
</dbReference>
<feature type="chain" id="PRO_5040149270" evidence="8">
    <location>
        <begin position="25"/>
        <end position="3311"/>
    </location>
</feature>
<evidence type="ECO:0000256" key="5">
    <source>
        <dbReference type="ARBA" id="ARBA00023055"/>
    </source>
</evidence>
<dbReference type="InterPro" id="IPR001846">
    <property type="entry name" value="VWF_type-D"/>
</dbReference>
<evidence type="ECO:0000313" key="11">
    <source>
        <dbReference type="Proteomes" id="UP000829999"/>
    </source>
</evidence>
<dbReference type="InterPro" id="IPR009454">
    <property type="entry name" value="Lipid_transpt_open_b-sht"/>
</dbReference>
<evidence type="ECO:0000256" key="2">
    <source>
        <dbReference type="ARBA" id="ARBA00022448"/>
    </source>
</evidence>
<dbReference type="GeneID" id="118280748"/>
<dbReference type="Gene3D" id="2.20.50.20">
    <property type="entry name" value="Lipovitellin. Chain A, domain 3"/>
    <property type="match status" value="1"/>
</dbReference>
<dbReference type="PANTHER" id="PTHR23345">
    <property type="entry name" value="VITELLOGENIN-RELATED"/>
    <property type="match status" value="1"/>
</dbReference>
<feature type="domain" description="Vitellogenin" evidence="9">
    <location>
        <begin position="41"/>
        <end position="642"/>
    </location>
</feature>
<evidence type="ECO:0000256" key="1">
    <source>
        <dbReference type="ARBA" id="ARBA00004613"/>
    </source>
</evidence>
<evidence type="ECO:0000256" key="3">
    <source>
        <dbReference type="ARBA" id="ARBA00022525"/>
    </source>
</evidence>
<protein>
    <submittedName>
        <fullName evidence="12">Apolipophorins isoform X1</fullName>
    </submittedName>
</protein>
<evidence type="ECO:0000259" key="10">
    <source>
        <dbReference type="PROSITE" id="PS51233"/>
    </source>
</evidence>
<keyword evidence="11" id="KW-1185">Reference proteome</keyword>
<dbReference type="PROSITE" id="PS51211">
    <property type="entry name" value="VITELLOGENIN"/>
    <property type="match status" value="1"/>
</dbReference>
<dbReference type="InterPro" id="IPR015255">
    <property type="entry name" value="Vitellinogen_open_b-sht"/>
</dbReference>
<dbReference type="Proteomes" id="UP000829999">
    <property type="component" value="Chromosome 16"/>
</dbReference>
<comment type="subcellular location">
    <subcellularLocation>
        <location evidence="1">Secreted</location>
    </subcellularLocation>
</comment>
<gene>
    <name evidence="12" type="primary">LOC118280748</name>
</gene>
<dbReference type="PANTHER" id="PTHR23345:SF36">
    <property type="entry name" value="APOLIPOPHORINS"/>
    <property type="match status" value="1"/>
</dbReference>
<comment type="caution">
    <text evidence="7">Lacks conserved residue(s) required for the propagation of feature annotation.</text>
</comment>
<evidence type="ECO:0000313" key="12">
    <source>
        <dbReference type="RefSeq" id="XP_035456999.2"/>
    </source>
</evidence>
<evidence type="ECO:0000259" key="9">
    <source>
        <dbReference type="PROSITE" id="PS51211"/>
    </source>
</evidence>
<dbReference type="Pfam" id="PF00094">
    <property type="entry name" value="VWD"/>
    <property type="match status" value="1"/>
</dbReference>
<dbReference type="InterPro" id="IPR015819">
    <property type="entry name" value="Lipid_transp_b-sht_shell"/>
</dbReference>
<keyword evidence="3" id="KW-0964">Secreted</keyword>
<keyword evidence="2" id="KW-0813">Transport</keyword>
<dbReference type="InterPro" id="IPR050733">
    <property type="entry name" value="Vitellogenin/Apolipophorin"/>
</dbReference>
<feature type="domain" description="VWFD" evidence="10">
    <location>
        <begin position="2736"/>
        <end position="2902"/>
    </location>
</feature>
<dbReference type="SMART" id="SM00216">
    <property type="entry name" value="VWD"/>
    <property type="match status" value="1"/>
</dbReference>
<accession>A0A9R0DJP1</accession>
<dbReference type="RefSeq" id="XP_035456999.2">
    <property type="nucleotide sequence ID" value="XM_035601106.2"/>
</dbReference>
<dbReference type="Gene3D" id="2.30.230.10">
    <property type="entry name" value="Lipovitellin, beta-sheet shell regions, chain A"/>
    <property type="match status" value="1"/>
</dbReference>
<proteinExistence type="predicted"/>
<dbReference type="SUPFAM" id="SSF56968">
    <property type="entry name" value="Lipovitellin-phosvitin complex, beta-sheet shell regions"/>
    <property type="match status" value="2"/>
</dbReference>
<evidence type="ECO:0000256" key="6">
    <source>
        <dbReference type="ARBA" id="ARBA00023180"/>
    </source>
</evidence>
<dbReference type="Pfam" id="PF09172">
    <property type="entry name" value="Vit_open_b-sht"/>
    <property type="match status" value="1"/>
</dbReference>
<dbReference type="CTD" id="43827"/>
<evidence type="ECO:0000256" key="7">
    <source>
        <dbReference type="PROSITE-ProRule" id="PRU00557"/>
    </source>
</evidence>
<organism evidence="11 12">
    <name type="scientific">Spodoptera frugiperda</name>
    <name type="common">Fall armyworm</name>
    <dbReference type="NCBI Taxonomy" id="7108"/>
    <lineage>
        <taxon>Eukaryota</taxon>
        <taxon>Metazoa</taxon>
        <taxon>Ecdysozoa</taxon>
        <taxon>Arthropoda</taxon>
        <taxon>Hexapoda</taxon>
        <taxon>Insecta</taxon>
        <taxon>Pterygota</taxon>
        <taxon>Neoptera</taxon>
        <taxon>Endopterygota</taxon>
        <taxon>Lepidoptera</taxon>
        <taxon>Glossata</taxon>
        <taxon>Ditrysia</taxon>
        <taxon>Noctuoidea</taxon>
        <taxon>Noctuidae</taxon>
        <taxon>Amphipyrinae</taxon>
        <taxon>Spodoptera</taxon>
    </lineage>
</organism>
<dbReference type="PROSITE" id="PS51233">
    <property type="entry name" value="VWFD"/>
    <property type="match status" value="1"/>
</dbReference>
<reference evidence="12" key="1">
    <citation type="submission" date="2025-08" db="UniProtKB">
        <authorList>
            <consortium name="RefSeq"/>
        </authorList>
    </citation>
    <scope>IDENTIFICATION</scope>
    <source>
        <tissue evidence="12">Whole larval tissue</tissue>
    </source>
</reference>
<dbReference type="Pfam" id="PF06448">
    <property type="entry name" value="DUF1081"/>
    <property type="match status" value="1"/>
</dbReference>
<keyword evidence="4 8" id="KW-0732">Signal</keyword>
<dbReference type="OrthoDB" id="6484170at2759"/>
<dbReference type="SUPFAM" id="SSF48431">
    <property type="entry name" value="Lipovitellin-phosvitin complex, superhelical domain"/>
    <property type="match status" value="1"/>
</dbReference>
<sequence length="3311" mass="367002">MGKSSISVLSVILLISVLWNPIYANDKCSLGCKGSPTTQSFLNGHKYNYGVEGTVTVFLTGASNQETSVKLLGQVSVSSVGNCVHELAVQNLVISGPDGKKHQSPPGIDKPIRFTLQDGRTGPEICAEEGDTRRSLNIKRAIISLLQTEQKSSTQVDIFGTCPTEVSSSQEGSAVLVHRSRDLSRCGHREQGKNDLVTGVFNPSAEIKDTQVLQSSMNVETKVNNGVPEKVAATEEYLYRPFSVGENGARARVHTKLTLTGKARAANNPSHCTETRTIIFENPHGVTMNQNNMQSALNAVKETAKTVATEASSKSAGSFAQLVRILRTTNKDDLMNVYSHVKGNNVEKRVFLDGLIRAGTGYSIEASIQLVKSKELGPIEQKLVFFSLSNARHANNDALKAAAGLLDLPNLPREVYLGVGALAGAFCREHQCHHSKNDGIVALSNKLGAKLQNCRPKTKVEEDNVVAVLKGIRNIRHLEDALIDKLAHCVADNNVKARVKAAALEAFQADPCAGKLKKTAIDTMKNRQLDSEIRIKAYLAVISCPCSHSASEIKNLLDTEPVHQVGNFISTSLRNIRSSSNPDKKLARQHYGLIRTPNKFNTDVRKYSFSEEESFNIDALGLGGNIEKNVIYSQDSFLPRSVNLNLTAEVFGHSLNVLEVGGRQGNLDRVAEHLFGPRSFLRTEEPQELYEKYVQKFNQYKDKVEGGFHRGRRSIKSEVDSFDKNLKAEAQPFNNELDLDLYVKLFGTDAVFLSLGDDKGFDFDKVIDQFMQYLNQGMNQVKHFQQEVRAHMLFIDAELAYPTSTGLPLKLDIIGAATGRLEVATNIDIRQCISSPKDAKVDIKLVPSTDIEITGALLVDADAIAAGLKVIVNLHSSTGGHVVAKVLENGRGFDLQVGLPIDKQEIVTASNDLVYFYAEKGQAEKHTPVKMDNVVKENVGCFDQAADFIGLTVCGEMTVPFTVSGPDAQASIAKYLSSYPLTGKTKFRVMLEKQNLKGYHIKGVVRSDPGSGRESFELLFDAEGAKYGRAQLLGEYVYSKTEMGALLAFNSPMKTVSGQATFNRKPSELTVVVKGKYDANELYGKVGFNVQGGGNRKVYKPIAEYQMPGEKDKHNIPISGQVVEEIGGGKTKYSIENIKMNLPSVKEPICIDGHFATSDNKEVEFDTTVKDLASLKGSVKKNDVNIEFQNRLNPFINFRLKGHFEYEPVMRNEIDLIYGGDLRNQQNRVVFGQMLKHHRDSAENFNVITKNKFEIYAVPLKIKFDADIDPKKIDVDVEGQYQDKKADFELEARSQIKKPGDYSIKMKAVYDKNGVEVFAKRDIVSADKSNLENYIDFKNIGRYELSGVLLHKYKPNDMNVGAIGHLKATVGSKTQDIKFDIGAIETTTLYSSHAKVSDAQGDFIDFLLKTTRGPNANGQLKLIIKNAIAANGQFKYTEGDGKGNGMIIVDFKQAQRKIKGDFKFMAKAPAYGADVDLYLNYEKNNNDKIHFSTNTKRTDKMLDSKNKFEYSGQKFELNARQDGAFTPVGKTHGMIEIVLPTERCISLKVDRDVTQSNDKYSGHAEIVLSDAAKRGGAASIISYKGKASNTNLEKDIINYEGQVELKLKDGKNLLNTFSLKNNPEGDKFKFDFKYDVTGNLLPKPVSLVASGTYVDSLTESDDKYRIKGSYGDDTNFELAGVLQAKLLEGDKKYLDDFTVNVRLPFEKAHDIRIVSTVLYVQPENKDVVEFTIVESVQVNADVYKIDANGKVSPQTGLSTLKLLVPHVDPVVLDVNYKLDQDGDKSDNHVELKAKYGKGKSAVISMDAEVAPRDNKVSIKANAPHAEGLKKLEFSVHSKNPSPDTYISNVVVDADGRVYKSDSIIVFSKAHPQIDVKYTSPSTPKPSRLFLKGSSLSSTQGKIEVKVENIRDINFDSVAEGNVQKDNVNFKMTANSEKLGLKNYQVEIASKDAGNGKRLEFHATNDNKNVLSGSTSYISKQEGPKMIIEGSGAVKVKEDQKSANFKYIRTILGEGNEKGVETFFNMAIGERSYVAESRVTNLEYKNSYVYCEEKKQCAHAEINSKIDMSKPGVITNVVSAGFDLRKLGIAPEFGLMIKDEVSDQRLPQYTLDLHINKEDKKYHMHVYNTPEFGNAKSGITIQLPQRVMALESVVSYPTNKGLPFPVRGEVCLDLDKNKQGHRTSARFLVDMDVTNEKKQTAVAEFGFNHPKLKKEAVVKVHGSVLHPQQNAIKIETSASISHPILGGDRESKLLLEGSPTHLKFLVNTPLVKVVDLEGTATVNENLQKGEMKVCLLEGKPVRVMAMAKDYQYFEFTTGYSDEGDRKLSIVGHVQPEKRVDVSADLILGGEKKNMVHGALFLDDSLNLKTDYGMSKDNFNYFYSALRKDLDNLEARIKQLGDKASDDFKAILQRAEPTFKQIEKSYNDDLAKFYKEIADDKVLKEISEAFDVIVQYFAKMLEEVLNSTKPLVDNILKTYTEAAKQIKEMYEKKFEPALKQFYATLAKYFKEYLDSLIEVVARYSALTADFYEKHKPELEELTNALTAIFKDLTRLLVAQIKEFRARVAALTSELGQSIKEMPIFALLKEKYQELAIPEQALALLGDAYNTIRALIPTPEIKDFTDALHSYVTKKLKQEKVDDQKELRIIYQKLSTAITSLIQFIRAQLGQFGVPSGPLSMNPFSFAPGSVQSAPALGSPPSASLLSKLLTGDAPDVLALIKSYRPKSFNPLDEVPAKLRAVVVNGQHFFTFDGRHMTFPGNCRYVLAHDHVDRNFTLMLQLANGQPKALVLEDKSGTVVELKDNGQVTLNGANHGFPVIEKDSFAFRQANGRIGLGTLYGLMAFCTAKLEVCYIEVNGFYLGKLRGLLGDGNNEPYDDFRLPNGKISTSESEFGNAYRLARSCPQVQTPEHNHHQLHHMAMPPACEQVFGGSSPLRPLSLFLDISPFRQACIHACSGDSKEAVHQACDLARGYVALALSSMLPAFLPDVCVQCRDADKPRNVGESYELKVPNKQADIVVAFETTKDNEKNFKDIVVPLVGQVLDGLKAKRITDVKVYLVGITPKFPYPIIYDTDQRLKNAKVQFDDESRYQRLANKFKTKDGQYYNRYLYEVASIVDALRIEFGLTNIVAGYQSIFDLPFRAGAVKHTISVVGEECISQFFLVEVARSIAYSVAFENMAYSHSIVTVTPSGSLKVNGKNPAQIVGYTERAVIMLGDKKVGKDAENLRSTLTKTPDACRDFVESSDGIVFSATNFHGMNPGQQKQFLSTAAAAINQRLLHETVVQDCTCVYADPFRVHSVCVTKDRKEVARRRK</sequence>
<dbReference type="Gene3D" id="2.20.80.10">
    <property type="entry name" value="Lipovitellin-phosvitin complex, chain A, domain 4"/>
    <property type="match status" value="1"/>
</dbReference>
<dbReference type="InterPro" id="IPR015816">
    <property type="entry name" value="Vitellinogen_b-sht_N"/>
</dbReference>
<dbReference type="InterPro" id="IPR001747">
    <property type="entry name" value="Vitellogenin_N"/>
</dbReference>
<dbReference type="SMART" id="SM00638">
    <property type="entry name" value="LPD_N"/>
    <property type="match status" value="1"/>
</dbReference>
<dbReference type="InterPro" id="IPR015817">
    <property type="entry name" value="Vitellinogen_open_b-sht_sub1"/>
</dbReference>
<dbReference type="GO" id="GO:0005319">
    <property type="term" value="F:lipid transporter activity"/>
    <property type="evidence" value="ECO:0007669"/>
    <property type="project" value="InterPro"/>
</dbReference>